<proteinExistence type="predicted"/>
<keyword evidence="2" id="KW-1185">Reference proteome</keyword>
<sequence>MRFHVWILTLSMLFGSAGICVSEFSEANNTGGTDSGRSSVYTEYGAWKYTGQTRACRHGDPSRRDQEKKRKNTVYWQCGYISFRVHPTETEWECMY</sequence>
<name>A0AAE3JGI3_9FIRM</name>
<dbReference type="EMBL" id="JAJEQR010000039">
    <property type="protein sequence ID" value="MCC2231802.1"/>
    <property type="molecule type" value="Genomic_DNA"/>
</dbReference>
<organism evidence="1 2">
    <name type="scientific">Hominifimenecus microfluidus</name>
    <dbReference type="NCBI Taxonomy" id="2885348"/>
    <lineage>
        <taxon>Bacteria</taxon>
        <taxon>Bacillati</taxon>
        <taxon>Bacillota</taxon>
        <taxon>Clostridia</taxon>
        <taxon>Lachnospirales</taxon>
        <taxon>Lachnospiraceae</taxon>
        <taxon>Hominifimenecus</taxon>
    </lineage>
</organism>
<gene>
    <name evidence="1" type="ORF">LKD81_12475</name>
</gene>
<dbReference type="Proteomes" id="UP001198182">
    <property type="component" value="Unassembled WGS sequence"/>
</dbReference>
<dbReference type="RefSeq" id="WP_308454287.1">
    <property type="nucleotide sequence ID" value="NZ_JAJEQR010000039.1"/>
</dbReference>
<protein>
    <submittedName>
        <fullName evidence="1">Uncharacterized protein</fullName>
    </submittedName>
</protein>
<evidence type="ECO:0000313" key="2">
    <source>
        <dbReference type="Proteomes" id="UP001198182"/>
    </source>
</evidence>
<comment type="caution">
    <text evidence="1">The sequence shown here is derived from an EMBL/GenBank/DDBJ whole genome shotgun (WGS) entry which is preliminary data.</text>
</comment>
<evidence type="ECO:0000313" key="1">
    <source>
        <dbReference type="EMBL" id="MCC2231802.1"/>
    </source>
</evidence>
<dbReference type="AlphaFoldDB" id="A0AAE3JGI3"/>
<reference evidence="1" key="1">
    <citation type="submission" date="2021-10" db="EMBL/GenBank/DDBJ databases">
        <title>Anaerobic single-cell dispensing facilitates the cultivation of human gut bacteria.</title>
        <authorList>
            <person name="Afrizal A."/>
        </authorList>
    </citation>
    <scope>NUCLEOTIDE SEQUENCE</scope>
    <source>
        <strain evidence="1">CLA-AA-H215</strain>
    </source>
</reference>
<accession>A0AAE3JGI3</accession>